<gene>
    <name evidence="3" type="ORF">OLEA9_A030132</name>
</gene>
<dbReference type="AlphaFoldDB" id="A0A8S0PRS2"/>
<evidence type="ECO:0000313" key="3">
    <source>
        <dbReference type="EMBL" id="CAA2954981.1"/>
    </source>
</evidence>
<reference evidence="3 4" key="1">
    <citation type="submission" date="2019-12" db="EMBL/GenBank/DDBJ databases">
        <authorList>
            <person name="Alioto T."/>
            <person name="Alioto T."/>
            <person name="Gomez Garrido J."/>
        </authorList>
    </citation>
    <scope>NUCLEOTIDE SEQUENCE [LARGE SCALE GENOMIC DNA]</scope>
</reference>
<dbReference type="OrthoDB" id="1487282at2759"/>
<dbReference type="Gene3D" id="3.40.50.1110">
    <property type="entry name" value="SGNH hydrolase"/>
    <property type="match status" value="1"/>
</dbReference>
<comment type="caution">
    <text evidence="3">The sequence shown here is derived from an EMBL/GenBank/DDBJ whole genome shotgun (WGS) entry which is preliminary data.</text>
</comment>
<dbReference type="EMBL" id="CACTIH010000133">
    <property type="protein sequence ID" value="CAA2954981.1"/>
    <property type="molecule type" value="Genomic_DNA"/>
</dbReference>
<keyword evidence="4" id="KW-1185">Reference proteome</keyword>
<organism evidence="3 4">
    <name type="scientific">Olea europaea subsp. europaea</name>
    <dbReference type="NCBI Taxonomy" id="158383"/>
    <lineage>
        <taxon>Eukaryota</taxon>
        <taxon>Viridiplantae</taxon>
        <taxon>Streptophyta</taxon>
        <taxon>Embryophyta</taxon>
        <taxon>Tracheophyta</taxon>
        <taxon>Spermatophyta</taxon>
        <taxon>Magnoliopsida</taxon>
        <taxon>eudicotyledons</taxon>
        <taxon>Gunneridae</taxon>
        <taxon>Pentapetalae</taxon>
        <taxon>asterids</taxon>
        <taxon>lamiids</taxon>
        <taxon>Lamiales</taxon>
        <taxon>Oleaceae</taxon>
        <taxon>Oleeae</taxon>
        <taxon>Olea</taxon>
    </lineage>
</organism>
<name>A0A8S0PRS2_OLEEU</name>
<dbReference type="InterPro" id="IPR005181">
    <property type="entry name" value="SASA"/>
</dbReference>
<dbReference type="GO" id="GO:0016787">
    <property type="term" value="F:hydrolase activity"/>
    <property type="evidence" value="ECO:0007669"/>
    <property type="project" value="UniProtKB-KW"/>
</dbReference>
<dbReference type="InterPro" id="IPR036514">
    <property type="entry name" value="SGNH_hydro_sf"/>
</dbReference>
<dbReference type="Proteomes" id="UP000594638">
    <property type="component" value="Unassembled WGS sequence"/>
</dbReference>
<dbReference type="PANTHER" id="PTHR31988:SF15">
    <property type="entry name" value="ESTERASE, PUTATIVE (DUF303)-RELATED"/>
    <property type="match status" value="1"/>
</dbReference>
<dbReference type="InterPro" id="IPR052940">
    <property type="entry name" value="Carb_Esterase_6"/>
</dbReference>
<evidence type="ECO:0000256" key="1">
    <source>
        <dbReference type="ARBA" id="ARBA00022801"/>
    </source>
</evidence>
<evidence type="ECO:0000313" key="4">
    <source>
        <dbReference type="Proteomes" id="UP000594638"/>
    </source>
</evidence>
<proteinExistence type="predicted"/>
<accession>A0A8S0PRS2</accession>
<keyword evidence="1" id="KW-0378">Hydrolase</keyword>
<protein>
    <recommendedName>
        <fullName evidence="2">Sialate O-acetylesterase domain-containing protein</fullName>
    </recommendedName>
</protein>
<dbReference type="Pfam" id="PF03629">
    <property type="entry name" value="SASA"/>
    <property type="match status" value="1"/>
</dbReference>
<dbReference type="SUPFAM" id="SSF52266">
    <property type="entry name" value="SGNH hydrolase"/>
    <property type="match status" value="1"/>
</dbReference>
<feature type="domain" description="Sialate O-acetylesterase" evidence="2">
    <location>
        <begin position="26"/>
        <end position="254"/>
    </location>
</feature>
<sequence length="259" mass="28471">MILAHCCGFISCVFLFQQSPNAFEDKDIFILAGQSNMAGRGGVKNRNWDHIIPPECSSKPTILRLTATLMWEEAHEPLHQDMDPNKTCGVGPGLAFANSLLGRNPSVEVIGLVPCAFGGSSIEQWKRGSKLYNRLIKRAEAALQDGGQIRALLWYQGENDTIKKSDAELYKMRLEEFFIDIRTDLASPTLPIVQVALASALGPYIDIVRKAQLGIDLPNITCVDAKGLELMEDGVHLKTSAQVCLGKMLADAFLCLRLL</sequence>
<dbReference type="Gramene" id="OE9A030132T1">
    <property type="protein sequence ID" value="OE9A030132C1"/>
    <property type="gene ID" value="OE9A030132"/>
</dbReference>
<evidence type="ECO:0000259" key="2">
    <source>
        <dbReference type="Pfam" id="PF03629"/>
    </source>
</evidence>
<dbReference type="PANTHER" id="PTHR31988">
    <property type="entry name" value="ESTERASE, PUTATIVE (DUF303)-RELATED"/>
    <property type="match status" value="1"/>
</dbReference>